<dbReference type="InterPro" id="IPR033126">
    <property type="entry name" value="Glyco_hydro_9_Asp/Glu_AS"/>
</dbReference>
<evidence type="ECO:0000256" key="10">
    <source>
        <dbReference type="SAM" id="Phobius"/>
    </source>
</evidence>
<evidence type="ECO:0000256" key="9">
    <source>
        <dbReference type="RuleBase" id="RU361166"/>
    </source>
</evidence>
<evidence type="ECO:0000313" key="13">
    <source>
        <dbReference type="Proteomes" id="UP001244341"/>
    </source>
</evidence>
<dbReference type="InterPro" id="IPR012341">
    <property type="entry name" value="6hp_glycosidase-like_sf"/>
</dbReference>
<dbReference type="Gene3D" id="1.50.10.10">
    <property type="match status" value="1"/>
</dbReference>
<keyword evidence="4 9" id="KW-0136">Cellulose degradation</keyword>
<dbReference type="PROSITE" id="PS00698">
    <property type="entry name" value="GH9_3"/>
    <property type="match status" value="1"/>
</dbReference>
<evidence type="ECO:0000256" key="8">
    <source>
        <dbReference type="PROSITE-ProRule" id="PRU10060"/>
    </source>
</evidence>
<evidence type="ECO:0000256" key="2">
    <source>
        <dbReference type="ARBA" id="ARBA00007072"/>
    </source>
</evidence>
<proteinExistence type="inferred from homology"/>
<keyword evidence="10" id="KW-0812">Transmembrane</keyword>
<dbReference type="InterPro" id="IPR008928">
    <property type="entry name" value="6-hairpin_glycosidase_sf"/>
</dbReference>
<gene>
    <name evidence="12" type="ORF">OEZ85_001245</name>
</gene>
<evidence type="ECO:0000256" key="1">
    <source>
        <dbReference type="ARBA" id="ARBA00000966"/>
    </source>
</evidence>
<keyword evidence="13" id="KW-1185">Reference proteome</keyword>
<evidence type="ECO:0000313" key="12">
    <source>
        <dbReference type="EMBL" id="WIA22858.1"/>
    </source>
</evidence>
<sequence length="575" mass="61967">MTNPTGNCTQFGSCDNEIWAGGCCPASLKCTGLEASGNVCWSCGGTQPAALTTASESAGAAAEKMCTRLAAGGDFDYGCVLGASIMFYEAQRSGKLPAGNRIPWRGNAGLQDKAPNGASIVGGWYDAGDLTRFTFPAAFTVSTLALSFLEFKDAYAAAGQVDAMLATLKWGADWLNAARYAPDAFVAVTWKPGATVRESHLYWGRPEDLTGPAQVRALVSPQKGADLLAMGAAALAAVSVVFQERDPGYSQELLDTAQSLYLQATESSGLYSSSIPEVRGYYTSYSYIDDLAWAATWLALRMQDPEQLREAKFYYDQHWQVEGGGEGRRFDYNNMVQPTGYLLAKLDPSRKEEYSRPIRDVMALWLNAQSNITYTPKGLAWIDSWGNLRYVANQAFMGLLHGKLYPEQSRRATVYTCFARKQARLMLGEAGQGYVVGIGNSPPCRPHHRAASCLATPEQPCDCSAYFNTGCNPNTIYGALVGGPTKDDVFTDTRWNYEASEVALDWNAGFTGMMAGLASNGISWEQCKAAGMENGRGSISPNLNAAGRAAGMGLWWQLVLAAVAAWCGLAVMQQP</sequence>
<feature type="active site" evidence="8">
    <location>
        <position position="501"/>
    </location>
</feature>
<feature type="transmembrane region" description="Helical" evidence="10">
    <location>
        <begin position="554"/>
        <end position="572"/>
    </location>
</feature>
<keyword evidence="10" id="KW-1133">Transmembrane helix</keyword>
<evidence type="ECO:0000256" key="5">
    <source>
        <dbReference type="ARBA" id="ARBA00023277"/>
    </source>
</evidence>
<keyword evidence="3 8" id="KW-0378">Hydrolase</keyword>
<keyword evidence="7 8" id="KW-0624">Polysaccharide degradation</keyword>
<feature type="active site" evidence="8">
    <location>
        <position position="492"/>
    </location>
</feature>
<evidence type="ECO:0000256" key="6">
    <source>
        <dbReference type="ARBA" id="ARBA00023295"/>
    </source>
</evidence>
<keyword evidence="5 8" id="KW-0119">Carbohydrate metabolism</keyword>
<dbReference type="SUPFAM" id="SSF48208">
    <property type="entry name" value="Six-hairpin glycosidases"/>
    <property type="match status" value="1"/>
</dbReference>
<evidence type="ECO:0000256" key="4">
    <source>
        <dbReference type="ARBA" id="ARBA00023001"/>
    </source>
</evidence>
<dbReference type="Proteomes" id="UP001244341">
    <property type="component" value="Chromosome 15b"/>
</dbReference>
<evidence type="ECO:0000259" key="11">
    <source>
        <dbReference type="Pfam" id="PF00759"/>
    </source>
</evidence>
<comment type="similarity">
    <text evidence="2 8 9">Belongs to the glycosyl hydrolase 9 (cellulase E) family.</text>
</comment>
<reference evidence="12 13" key="1">
    <citation type="submission" date="2023-05" db="EMBL/GenBank/DDBJ databases">
        <title>A 100% complete, gapless, phased diploid assembly of the Scenedesmus obliquus UTEX 3031 genome.</title>
        <authorList>
            <person name="Biondi T.C."/>
            <person name="Hanschen E.R."/>
            <person name="Kwon T."/>
            <person name="Eng W."/>
            <person name="Kruse C.P.S."/>
            <person name="Koehler S.I."/>
            <person name="Kunde Y."/>
            <person name="Gleasner C.D."/>
            <person name="You Mak K.T."/>
            <person name="Polle J."/>
            <person name="Hovde B.T."/>
            <person name="Starkenburg S.R."/>
        </authorList>
    </citation>
    <scope>NUCLEOTIDE SEQUENCE [LARGE SCALE GENOMIC DNA]</scope>
    <source>
        <strain evidence="12 13">DOE0152z</strain>
    </source>
</reference>
<dbReference type="EMBL" id="CP126222">
    <property type="protein sequence ID" value="WIA22858.1"/>
    <property type="molecule type" value="Genomic_DNA"/>
</dbReference>
<dbReference type="PANTHER" id="PTHR22298">
    <property type="entry name" value="ENDO-1,4-BETA-GLUCANASE"/>
    <property type="match status" value="1"/>
</dbReference>
<organism evidence="12 13">
    <name type="scientific">Tetradesmus obliquus</name>
    <name type="common">Green alga</name>
    <name type="synonym">Acutodesmus obliquus</name>
    <dbReference type="NCBI Taxonomy" id="3088"/>
    <lineage>
        <taxon>Eukaryota</taxon>
        <taxon>Viridiplantae</taxon>
        <taxon>Chlorophyta</taxon>
        <taxon>core chlorophytes</taxon>
        <taxon>Chlorophyceae</taxon>
        <taxon>CS clade</taxon>
        <taxon>Sphaeropleales</taxon>
        <taxon>Scenedesmaceae</taxon>
        <taxon>Tetradesmus</taxon>
    </lineage>
</organism>
<accession>A0ABY8UMT2</accession>
<keyword evidence="10" id="KW-0472">Membrane</keyword>
<name>A0ABY8UMT2_TETOB</name>
<feature type="domain" description="Glycoside hydrolase family 9" evidence="11">
    <location>
        <begin position="77"/>
        <end position="513"/>
    </location>
</feature>
<keyword evidence="6 8" id="KW-0326">Glycosidase</keyword>
<dbReference type="Pfam" id="PF00759">
    <property type="entry name" value="Glyco_hydro_9"/>
    <property type="match status" value="1"/>
</dbReference>
<protein>
    <recommendedName>
        <fullName evidence="9">Endoglucanase</fullName>
        <ecNumber evidence="9">3.2.1.4</ecNumber>
    </recommendedName>
</protein>
<evidence type="ECO:0000256" key="3">
    <source>
        <dbReference type="ARBA" id="ARBA00022801"/>
    </source>
</evidence>
<evidence type="ECO:0000256" key="7">
    <source>
        <dbReference type="ARBA" id="ARBA00023326"/>
    </source>
</evidence>
<dbReference type="EC" id="3.2.1.4" evidence="9"/>
<comment type="catalytic activity">
    <reaction evidence="1 9">
        <text>Endohydrolysis of (1-&gt;4)-beta-D-glucosidic linkages in cellulose, lichenin and cereal beta-D-glucans.</text>
        <dbReference type="EC" id="3.2.1.4"/>
    </reaction>
</comment>
<dbReference type="InterPro" id="IPR001701">
    <property type="entry name" value="Glyco_hydro_9"/>
</dbReference>